<evidence type="ECO:0000259" key="10">
    <source>
        <dbReference type="PROSITE" id="PS50011"/>
    </source>
</evidence>
<evidence type="ECO:0000256" key="1">
    <source>
        <dbReference type="ARBA" id="ARBA00012513"/>
    </source>
</evidence>
<evidence type="ECO:0000256" key="8">
    <source>
        <dbReference type="ARBA" id="ARBA00048679"/>
    </source>
</evidence>
<feature type="compositionally biased region" description="Low complexity" evidence="9">
    <location>
        <begin position="363"/>
        <end position="379"/>
    </location>
</feature>
<keyword evidence="3" id="KW-0808">Transferase</keyword>
<dbReference type="Gene3D" id="1.10.510.10">
    <property type="entry name" value="Transferase(Phosphotransferase) domain 1"/>
    <property type="match status" value="2"/>
</dbReference>
<feature type="compositionally biased region" description="Low complexity" evidence="9">
    <location>
        <begin position="195"/>
        <end position="206"/>
    </location>
</feature>
<dbReference type="GO" id="GO:0005829">
    <property type="term" value="C:cytosol"/>
    <property type="evidence" value="ECO:0007669"/>
    <property type="project" value="TreeGrafter"/>
</dbReference>
<feature type="domain" description="Protein kinase" evidence="10">
    <location>
        <begin position="402"/>
        <end position="822"/>
    </location>
</feature>
<keyword evidence="6" id="KW-0067">ATP-binding</keyword>
<feature type="compositionally biased region" description="Low complexity" evidence="9">
    <location>
        <begin position="126"/>
        <end position="161"/>
    </location>
</feature>
<keyword evidence="4" id="KW-0547">Nucleotide-binding</keyword>
<feature type="region of interest" description="Disordered" evidence="9">
    <location>
        <begin position="326"/>
        <end position="427"/>
    </location>
</feature>
<dbReference type="PANTHER" id="PTHR24343:SF558">
    <property type="entry name" value="PROTEIN KINASE DOMAIN-CONTAINING PROTEIN"/>
    <property type="match status" value="1"/>
</dbReference>
<accession>A0A8H5FY20</accession>
<feature type="region of interest" description="Disordered" evidence="9">
    <location>
        <begin position="239"/>
        <end position="260"/>
    </location>
</feature>
<protein>
    <recommendedName>
        <fullName evidence="1">non-specific serine/threonine protein kinase</fullName>
        <ecNumber evidence="1">2.7.11.1</ecNumber>
    </recommendedName>
</protein>
<feature type="region of interest" description="Disordered" evidence="9">
    <location>
        <begin position="187"/>
        <end position="211"/>
    </location>
</feature>
<feature type="compositionally biased region" description="Low complexity" evidence="9">
    <location>
        <begin position="251"/>
        <end position="260"/>
    </location>
</feature>
<dbReference type="InterPro" id="IPR011009">
    <property type="entry name" value="Kinase-like_dom_sf"/>
</dbReference>
<name>A0A8H5FY20_9AGAR</name>
<dbReference type="SUPFAM" id="SSF56112">
    <property type="entry name" value="Protein kinase-like (PK-like)"/>
    <property type="match status" value="1"/>
</dbReference>
<feature type="region of interest" description="Disordered" evidence="9">
    <location>
        <begin position="833"/>
        <end position="901"/>
    </location>
</feature>
<dbReference type="EC" id="2.7.11.1" evidence="1"/>
<comment type="catalytic activity">
    <reaction evidence="7">
        <text>L-threonyl-[protein] + ATP = O-phospho-L-threonyl-[protein] + ADP + H(+)</text>
        <dbReference type="Rhea" id="RHEA:46608"/>
        <dbReference type="Rhea" id="RHEA-COMP:11060"/>
        <dbReference type="Rhea" id="RHEA-COMP:11605"/>
        <dbReference type="ChEBI" id="CHEBI:15378"/>
        <dbReference type="ChEBI" id="CHEBI:30013"/>
        <dbReference type="ChEBI" id="CHEBI:30616"/>
        <dbReference type="ChEBI" id="CHEBI:61977"/>
        <dbReference type="ChEBI" id="CHEBI:456216"/>
        <dbReference type="EC" id="2.7.11.1"/>
    </reaction>
</comment>
<evidence type="ECO:0000256" key="3">
    <source>
        <dbReference type="ARBA" id="ARBA00022679"/>
    </source>
</evidence>
<feature type="compositionally biased region" description="Basic and acidic residues" evidence="9">
    <location>
        <begin position="405"/>
        <end position="416"/>
    </location>
</feature>
<keyword evidence="12" id="KW-1185">Reference proteome</keyword>
<feature type="compositionally biased region" description="Acidic residues" evidence="9">
    <location>
        <begin position="868"/>
        <end position="882"/>
    </location>
</feature>
<gene>
    <name evidence="11" type="ORF">D9757_012659</name>
</gene>
<keyword evidence="5" id="KW-0418">Kinase</keyword>
<proteinExistence type="predicted"/>
<evidence type="ECO:0000256" key="4">
    <source>
        <dbReference type="ARBA" id="ARBA00022741"/>
    </source>
</evidence>
<dbReference type="Proteomes" id="UP000518752">
    <property type="component" value="Unassembled WGS sequence"/>
</dbReference>
<feature type="compositionally biased region" description="Low complexity" evidence="9">
    <location>
        <begin position="337"/>
        <end position="350"/>
    </location>
</feature>
<evidence type="ECO:0000256" key="5">
    <source>
        <dbReference type="ARBA" id="ARBA00022777"/>
    </source>
</evidence>
<dbReference type="GO" id="GO:0005524">
    <property type="term" value="F:ATP binding"/>
    <property type="evidence" value="ECO:0007669"/>
    <property type="project" value="UniProtKB-KW"/>
</dbReference>
<feature type="region of interest" description="Disordered" evidence="9">
    <location>
        <begin position="95"/>
        <end position="161"/>
    </location>
</feature>
<dbReference type="OrthoDB" id="289250at2759"/>
<dbReference type="PANTHER" id="PTHR24343">
    <property type="entry name" value="SERINE/THREONINE KINASE"/>
    <property type="match status" value="1"/>
</dbReference>
<reference evidence="11 12" key="1">
    <citation type="journal article" date="2020" name="ISME J.">
        <title>Uncovering the hidden diversity of litter-decomposition mechanisms in mushroom-forming fungi.</title>
        <authorList>
            <person name="Floudas D."/>
            <person name="Bentzer J."/>
            <person name="Ahren D."/>
            <person name="Johansson T."/>
            <person name="Persson P."/>
            <person name="Tunlid A."/>
        </authorList>
    </citation>
    <scope>NUCLEOTIDE SEQUENCE [LARGE SCALE GENOMIC DNA]</scope>
    <source>
        <strain evidence="11 12">CBS 406.79</strain>
    </source>
</reference>
<evidence type="ECO:0000313" key="11">
    <source>
        <dbReference type="EMBL" id="KAF5353174.1"/>
    </source>
</evidence>
<evidence type="ECO:0000313" key="12">
    <source>
        <dbReference type="Proteomes" id="UP000518752"/>
    </source>
</evidence>
<dbReference type="Pfam" id="PF00069">
    <property type="entry name" value="Pkinase"/>
    <property type="match status" value="1"/>
</dbReference>
<organism evidence="11 12">
    <name type="scientific">Collybiopsis confluens</name>
    <dbReference type="NCBI Taxonomy" id="2823264"/>
    <lineage>
        <taxon>Eukaryota</taxon>
        <taxon>Fungi</taxon>
        <taxon>Dikarya</taxon>
        <taxon>Basidiomycota</taxon>
        <taxon>Agaricomycotina</taxon>
        <taxon>Agaricomycetes</taxon>
        <taxon>Agaricomycetidae</taxon>
        <taxon>Agaricales</taxon>
        <taxon>Marasmiineae</taxon>
        <taxon>Omphalotaceae</taxon>
        <taxon>Collybiopsis</taxon>
    </lineage>
</organism>
<dbReference type="AlphaFoldDB" id="A0A8H5FY20"/>
<comment type="caution">
    <text evidence="11">The sequence shown here is derived from an EMBL/GenBank/DDBJ whole genome shotgun (WGS) entry which is preliminary data.</text>
</comment>
<evidence type="ECO:0000256" key="2">
    <source>
        <dbReference type="ARBA" id="ARBA00022527"/>
    </source>
</evidence>
<dbReference type="EMBL" id="JAACJN010000270">
    <property type="protein sequence ID" value="KAF5353174.1"/>
    <property type="molecule type" value="Genomic_DNA"/>
</dbReference>
<dbReference type="PROSITE" id="PS00108">
    <property type="entry name" value="PROTEIN_KINASE_ST"/>
    <property type="match status" value="1"/>
</dbReference>
<sequence length="901" mass="94900">MLAGAFASTPTPTEIRDEFISDDPHSKTIVGARVVPGLRLQATDPKTPSQVIATLGTEPDAEVLSASPPSFSHLSSNLAVGQPLSLYPSRPTSALSFHASQTTQETSAAVTQEHNAPGTSQPPNAPLSLSSASSNSSTYSSNASAAPSLSTTPASAPSAPVPVTLRLNRPLGQGTFSSVCLMRRLRGGVSGTRPGGTSASSAGPSAENQPSSAIVSMGRHGTLMPSPFLPPESVPAVPGLPPSLIPGNRTSSSSPSAVSSRTLGLALPAHPHYHSNEEHQRVSSASSAQSVFLEFTDHHLGSGYRSPPPISPNFFPGSDSVPVLTLGVHNNSGGQGASVSRASSLSLKSSESSDEGGSGSSGAGVLRTGSTRSTFSTRSAQDVNTFSPNQDESVSRTSSTRSSVQRREGEGSREGVKSGGEMEDEERRWRMRRGRGRGIERGFGYCIVTLAWVFHISHPNITPLLSHLTTRTHHLLVLPYLPGGDLLGLVNDEDTWNHLGESTLRRIFAELCKAVGWMHGVGLVHRDIKLENILLTVPLSPASALLADGSVSVPGSAFTAGGGGIVLTDGSTTTSSPTSYSFASSGSMPDSPTSFAFGKNTNMPAVLPTPPHPLVKLTDFGLSRFIDPASPLLTTRCGSEAYAAPELVVGGGRAGVASSSIRSPWFEEDREAGYNVDGYGSTGGYDARETDAWACGVVFPQERKQWLMKIARGEWEWPVYGDDELLPSSPSASADADAVESWEDANWRKRIKDLWDDEWVAGGLNSGSTLDACAVEGLPSGSDAILDASRPQELDYLSPGLPEYSPMSFVPTFSRMGTMPVFPAEFGAESIAKTSSSGSSYDDSVNGDEDLFDNDRRENGEDTGSQTADEEEELEDEEEDGEGWLVDKDGINNIARSEVPR</sequence>
<dbReference type="InterPro" id="IPR008271">
    <property type="entry name" value="Ser/Thr_kinase_AS"/>
</dbReference>
<dbReference type="InterPro" id="IPR000719">
    <property type="entry name" value="Prot_kinase_dom"/>
</dbReference>
<feature type="compositionally biased region" description="Polar residues" evidence="9">
    <location>
        <begin position="95"/>
        <end position="119"/>
    </location>
</feature>
<feature type="compositionally biased region" description="Low complexity" evidence="9">
    <location>
        <begin position="835"/>
        <end position="844"/>
    </location>
</feature>
<comment type="catalytic activity">
    <reaction evidence="8">
        <text>L-seryl-[protein] + ATP = O-phospho-L-seryl-[protein] + ADP + H(+)</text>
        <dbReference type="Rhea" id="RHEA:17989"/>
        <dbReference type="Rhea" id="RHEA-COMP:9863"/>
        <dbReference type="Rhea" id="RHEA-COMP:11604"/>
        <dbReference type="ChEBI" id="CHEBI:15378"/>
        <dbReference type="ChEBI" id="CHEBI:29999"/>
        <dbReference type="ChEBI" id="CHEBI:30616"/>
        <dbReference type="ChEBI" id="CHEBI:83421"/>
        <dbReference type="ChEBI" id="CHEBI:456216"/>
        <dbReference type="EC" id="2.7.11.1"/>
    </reaction>
</comment>
<evidence type="ECO:0000256" key="7">
    <source>
        <dbReference type="ARBA" id="ARBA00047899"/>
    </source>
</evidence>
<feature type="compositionally biased region" description="Polar residues" evidence="9">
    <location>
        <begin position="380"/>
        <end position="392"/>
    </location>
</feature>
<dbReference type="GO" id="GO:0030003">
    <property type="term" value="P:intracellular monoatomic cation homeostasis"/>
    <property type="evidence" value="ECO:0007669"/>
    <property type="project" value="TreeGrafter"/>
</dbReference>
<dbReference type="GO" id="GO:0004674">
    <property type="term" value="F:protein serine/threonine kinase activity"/>
    <property type="evidence" value="ECO:0007669"/>
    <property type="project" value="UniProtKB-KW"/>
</dbReference>
<dbReference type="PROSITE" id="PS50011">
    <property type="entry name" value="PROTEIN_KINASE_DOM"/>
    <property type="match status" value="1"/>
</dbReference>
<evidence type="ECO:0000256" key="6">
    <source>
        <dbReference type="ARBA" id="ARBA00022840"/>
    </source>
</evidence>
<dbReference type="SMART" id="SM00220">
    <property type="entry name" value="S_TKc"/>
    <property type="match status" value="1"/>
</dbReference>
<evidence type="ECO:0000256" key="9">
    <source>
        <dbReference type="SAM" id="MobiDB-lite"/>
    </source>
</evidence>
<keyword evidence="2" id="KW-0723">Serine/threonine-protein kinase</keyword>